<dbReference type="RefSeq" id="WP_188463446.1">
    <property type="nucleotide sequence ID" value="NZ_BAABHU010000007.1"/>
</dbReference>
<name>A0ABQ1M9T9_9BACT</name>
<dbReference type="InterPro" id="IPR000595">
    <property type="entry name" value="cNMP-bd_dom"/>
</dbReference>
<gene>
    <name evidence="2" type="ORF">GCM10011506_22810</name>
</gene>
<dbReference type="PROSITE" id="PS50042">
    <property type="entry name" value="CNMP_BINDING_3"/>
    <property type="match status" value="1"/>
</dbReference>
<dbReference type="InterPro" id="IPR050397">
    <property type="entry name" value="Env_Response_Regulators"/>
</dbReference>
<accession>A0ABQ1M9T9</accession>
<dbReference type="EMBL" id="BMEC01000007">
    <property type="protein sequence ID" value="GGC36843.1"/>
    <property type="molecule type" value="Genomic_DNA"/>
</dbReference>
<dbReference type="Proteomes" id="UP000636010">
    <property type="component" value="Unassembled WGS sequence"/>
</dbReference>
<comment type="caution">
    <text evidence="2">The sequence shown here is derived from an EMBL/GenBank/DDBJ whole genome shotgun (WGS) entry which is preliminary data.</text>
</comment>
<protein>
    <submittedName>
        <fullName evidence="2">DNA-binding protein</fullName>
    </submittedName>
</protein>
<dbReference type="InterPro" id="IPR018490">
    <property type="entry name" value="cNMP-bd_dom_sf"/>
</dbReference>
<dbReference type="Gene3D" id="2.60.120.10">
    <property type="entry name" value="Jelly Rolls"/>
    <property type="match status" value="1"/>
</dbReference>
<dbReference type="SUPFAM" id="SSF51206">
    <property type="entry name" value="cAMP-binding domain-like"/>
    <property type="match status" value="1"/>
</dbReference>
<evidence type="ECO:0000259" key="1">
    <source>
        <dbReference type="PROSITE" id="PS50042"/>
    </source>
</evidence>
<reference evidence="3" key="1">
    <citation type="journal article" date="2019" name="Int. J. Syst. Evol. Microbiol.">
        <title>The Global Catalogue of Microorganisms (GCM) 10K type strain sequencing project: providing services to taxonomists for standard genome sequencing and annotation.</title>
        <authorList>
            <consortium name="The Broad Institute Genomics Platform"/>
            <consortium name="The Broad Institute Genome Sequencing Center for Infectious Disease"/>
            <person name="Wu L."/>
            <person name="Ma J."/>
        </authorList>
    </citation>
    <scope>NUCLEOTIDE SEQUENCE [LARGE SCALE GENOMIC DNA]</scope>
    <source>
        <strain evidence="3">CGMCC 1.10832</strain>
    </source>
</reference>
<dbReference type="GO" id="GO:0003677">
    <property type="term" value="F:DNA binding"/>
    <property type="evidence" value="ECO:0007669"/>
    <property type="project" value="UniProtKB-KW"/>
</dbReference>
<keyword evidence="2" id="KW-0238">DNA-binding</keyword>
<keyword evidence="3" id="KW-1185">Reference proteome</keyword>
<dbReference type="Pfam" id="PF00027">
    <property type="entry name" value="cNMP_binding"/>
    <property type="match status" value="1"/>
</dbReference>
<dbReference type="CDD" id="cd00038">
    <property type="entry name" value="CAP_ED"/>
    <property type="match status" value="1"/>
</dbReference>
<organism evidence="2 3">
    <name type="scientific">Marivirga lumbricoides</name>
    <dbReference type="NCBI Taxonomy" id="1046115"/>
    <lineage>
        <taxon>Bacteria</taxon>
        <taxon>Pseudomonadati</taxon>
        <taxon>Bacteroidota</taxon>
        <taxon>Cytophagia</taxon>
        <taxon>Cytophagales</taxon>
        <taxon>Marivirgaceae</taxon>
        <taxon>Marivirga</taxon>
    </lineage>
</organism>
<evidence type="ECO:0000313" key="3">
    <source>
        <dbReference type="Proteomes" id="UP000636010"/>
    </source>
</evidence>
<dbReference type="InterPro" id="IPR014710">
    <property type="entry name" value="RmlC-like_jellyroll"/>
</dbReference>
<proteinExistence type="predicted"/>
<feature type="domain" description="Cyclic nucleotide-binding" evidence="1">
    <location>
        <begin position="7"/>
        <end position="107"/>
    </location>
</feature>
<dbReference type="PANTHER" id="PTHR24567">
    <property type="entry name" value="CRP FAMILY TRANSCRIPTIONAL REGULATORY PROTEIN"/>
    <property type="match status" value="1"/>
</dbReference>
<evidence type="ECO:0000313" key="2">
    <source>
        <dbReference type="EMBL" id="GGC36843.1"/>
    </source>
</evidence>
<dbReference type="PANTHER" id="PTHR24567:SF76">
    <property type="entry name" value="CYCLIC NUCLEOTIDE-BINDING DOMAIN PROTEIN"/>
    <property type="match status" value="1"/>
</dbReference>
<sequence length="186" mass="21759">MRSYFQSFNILSEKELQLLNDLTTYRTLKKGAFLIREGDISKEVVFIRSGILRSFFTKPNGEEITYCLTFGNNLMTALSSLLEGKPTHENIQALTTLELEVVKKEDLFALSEQYFGWMKIFKVLVAQQYLELEQRMLDLQRLDAKSRYEKLIQDRKELVQHIPLKHLASFLNVTPRHLSRLRAEIS</sequence>